<dbReference type="RefSeq" id="WP_209139751.1">
    <property type="nucleotide sequence ID" value="NZ_JAGHKO010000004.1"/>
</dbReference>
<feature type="domain" description="SPW repeat-containing integral membrane" evidence="2">
    <location>
        <begin position="9"/>
        <end position="106"/>
    </location>
</feature>
<dbReference type="Pfam" id="PF03779">
    <property type="entry name" value="SPW"/>
    <property type="match status" value="1"/>
</dbReference>
<accession>A0ABS3YUX0</accession>
<keyword evidence="1" id="KW-0812">Transmembrane</keyword>
<gene>
    <name evidence="3" type="ORF">J7I42_15550</name>
</gene>
<keyword evidence="1" id="KW-1133">Transmembrane helix</keyword>
<evidence type="ECO:0000259" key="2">
    <source>
        <dbReference type="Pfam" id="PF03779"/>
    </source>
</evidence>
<feature type="transmembrane region" description="Helical" evidence="1">
    <location>
        <begin position="69"/>
        <end position="86"/>
    </location>
</feature>
<comment type="caution">
    <text evidence="3">The sequence shown here is derived from an EMBL/GenBank/DDBJ whole genome shotgun (WGS) entry which is preliminary data.</text>
</comment>
<evidence type="ECO:0000256" key="1">
    <source>
        <dbReference type="SAM" id="Phobius"/>
    </source>
</evidence>
<protein>
    <submittedName>
        <fullName evidence="3">SPW repeat protein</fullName>
    </submittedName>
</protein>
<keyword evidence="4" id="KW-1185">Reference proteome</keyword>
<proteinExistence type="predicted"/>
<dbReference type="Proteomes" id="UP000677244">
    <property type="component" value="Unassembled WGS sequence"/>
</dbReference>
<evidence type="ECO:0000313" key="3">
    <source>
        <dbReference type="EMBL" id="MBO9201697.1"/>
    </source>
</evidence>
<reference evidence="3 4" key="1">
    <citation type="submission" date="2021-03" db="EMBL/GenBank/DDBJ databases">
        <title>Assistant Professor.</title>
        <authorList>
            <person name="Huq M.A."/>
        </authorList>
    </citation>
    <scope>NUCLEOTIDE SEQUENCE [LARGE SCALE GENOMIC DNA]</scope>
    <source>
        <strain evidence="3 4">MAH-29</strain>
    </source>
</reference>
<sequence>MKPINTKVHGCLDYIMGVLLIAAPWIFDFTRNGAETWVPVILGITTILYSLLTNYELGVARMISMRSHLTLDMVGGIFLAVSPWLFGFVNHVWQPHLLLGILEIGVVLMTRGVPDERHAPVNRNIPHKTATGL</sequence>
<dbReference type="InterPro" id="IPR005530">
    <property type="entry name" value="SPW"/>
</dbReference>
<dbReference type="EMBL" id="JAGHKO010000004">
    <property type="protein sequence ID" value="MBO9201697.1"/>
    <property type="molecule type" value="Genomic_DNA"/>
</dbReference>
<evidence type="ECO:0000313" key="4">
    <source>
        <dbReference type="Proteomes" id="UP000677244"/>
    </source>
</evidence>
<feature type="transmembrane region" description="Helical" evidence="1">
    <location>
        <begin position="36"/>
        <end position="57"/>
    </location>
</feature>
<keyword evidence="1" id="KW-0472">Membrane</keyword>
<feature type="transmembrane region" description="Helical" evidence="1">
    <location>
        <begin position="12"/>
        <end position="30"/>
    </location>
</feature>
<organism evidence="3 4">
    <name type="scientific">Niastella soli</name>
    <dbReference type="NCBI Taxonomy" id="2821487"/>
    <lineage>
        <taxon>Bacteria</taxon>
        <taxon>Pseudomonadati</taxon>
        <taxon>Bacteroidota</taxon>
        <taxon>Chitinophagia</taxon>
        <taxon>Chitinophagales</taxon>
        <taxon>Chitinophagaceae</taxon>
        <taxon>Niastella</taxon>
    </lineage>
</organism>
<name>A0ABS3YUX0_9BACT</name>